<feature type="compositionally biased region" description="Polar residues" evidence="1">
    <location>
        <begin position="34"/>
        <end position="48"/>
    </location>
</feature>
<keyword evidence="2" id="KW-1133">Transmembrane helix</keyword>
<reference evidence="3 4" key="1">
    <citation type="submission" date="2018-03" db="EMBL/GenBank/DDBJ databases">
        <title>Genome sequence of Clostridium luticellarii DSM 29923.</title>
        <authorList>
            <person name="Poehlein A."/>
            <person name="Daniel R."/>
        </authorList>
    </citation>
    <scope>NUCLEOTIDE SEQUENCE [LARGE SCALE GENOMIC DNA]</scope>
    <source>
        <strain evidence="3 4">DSM 29923</strain>
    </source>
</reference>
<organism evidence="3 4">
    <name type="scientific">Clostridium luticellarii</name>
    <dbReference type="NCBI Taxonomy" id="1691940"/>
    <lineage>
        <taxon>Bacteria</taxon>
        <taxon>Bacillati</taxon>
        <taxon>Bacillota</taxon>
        <taxon>Clostridia</taxon>
        <taxon>Eubacteriales</taxon>
        <taxon>Clostridiaceae</taxon>
        <taxon>Clostridium</taxon>
    </lineage>
</organism>
<protein>
    <submittedName>
        <fullName evidence="3">Uncharacterized protein</fullName>
    </submittedName>
</protein>
<dbReference type="AlphaFoldDB" id="A0A2T0BQH3"/>
<dbReference type="Proteomes" id="UP000237798">
    <property type="component" value="Unassembled WGS sequence"/>
</dbReference>
<dbReference type="OrthoDB" id="1650483at2"/>
<evidence type="ECO:0000256" key="1">
    <source>
        <dbReference type="SAM" id="MobiDB-lite"/>
    </source>
</evidence>
<sequence length="105" mass="12108">MFKYYGIGLIVTFILFGMYVTENKTSENKPKPIQTDNSAKTEKNIPSQTMTVRNTKDDSLADIAYYDKTFKDEKIYKKINIFCLEAKGCRLYNRDVNIQLFAAGL</sequence>
<feature type="region of interest" description="Disordered" evidence="1">
    <location>
        <begin position="25"/>
        <end position="48"/>
    </location>
</feature>
<evidence type="ECO:0000313" key="3">
    <source>
        <dbReference type="EMBL" id="PRR86128.1"/>
    </source>
</evidence>
<comment type="caution">
    <text evidence="3">The sequence shown here is derived from an EMBL/GenBank/DDBJ whole genome shotgun (WGS) entry which is preliminary data.</text>
</comment>
<proteinExistence type="predicted"/>
<dbReference type="RefSeq" id="WP_106008442.1">
    <property type="nucleotide sequence ID" value="NZ_PVXP01000008.1"/>
</dbReference>
<feature type="transmembrane region" description="Helical" evidence="2">
    <location>
        <begin position="6"/>
        <end position="21"/>
    </location>
</feature>
<dbReference type="EMBL" id="PVXP01000008">
    <property type="protein sequence ID" value="PRR86128.1"/>
    <property type="molecule type" value="Genomic_DNA"/>
</dbReference>
<accession>A0A2T0BQH3</accession>
<name>A0A2T0BQH3_9CLOT</name>
<evidence type="ECO:0000256" key="2">
    <source>
        <dbReference type="SAM" id="Phobius"/>
    </source>
</evidence>
<gene>
    <name evidence="3" type="ORF">CLLU_09600</name>
</gene>
<evidence type="ECO:0000313" key="4">
    <source>
        <dbReference type="Proteomes" id="UP000237798"/>
    </source>
</evidence>
<keyword evidence="2" id="KW-0812">Transmembrane</keyword>
<keyword evidence="2" id="KW-0472">Membrane</keyword>
<keyword evidence="4" id="KW-1185">Reference proteome</keyword>